<evidence type="ECO:0000256" key="1">
    <source>
        <dbReference type="SAM" id="MobiDB-lite"/>
    </source>
</evidence>
<accession>A0ABQ9XCY2</accession>
<protein>
    <submittedName>
        <fullName evidence="2">Uncharacterized protein</fullName>
    </submittedName>
</protein>
<keyword evidence="3" id="KW-1185">Reference proteome</keyword>
<proteinExistence type="predicted"/>
<feature type="region of interest" description="Disordered" evidence="1">
    <location>
        <begin position="288"/>
        <end position="329"/>
    </location>
</feature>
<gene>
    <name evidence="2" type="ORF">BLNAU_15916</name>
</gene>
<reference evidence="2 3" key="1">
    <citation type="journal article" date="2022" name="bioRxiv">
        <title>Genomics of Preaxostyla Flagellates Illuminates Evolutionary Transitions and the Path Towards Mitochondrial Loss.</title>
        <authorList>
            <person name="Novak L.V.F."/>
            <person name="Treitli S.C."/>
            <person name="Pyrih J."/>
            <person name="Halakuc P."/>
            <person name="Pipaliya S.V."/>
            <person name="Vacek V."/>
            <person name="Brzon O."/>
            <person name="Soukal P."/>
            <person name="Eme L."/>
            <person name="Dacks J.B."/>
            <person name="Karnkowska A."/>
            <person name="Elias M."/>
            <person name="Hampl V."/>
        </authorList>
    </citation>
    <scope>NUCLEOTIDE SEQUENCE [LARGE SCALE GENOMIC DNA]</scope>
    <source>
        <strain evidence="2">NAU3</strain>
        <tissue evidence="2">Gut</tissue>
    </source>
</reference>
<comment type="caution">
    <text evidence="2">The sequence shown here is derived from an EMBL/GenBank/DDBJ whole genome shotgun (WGS) entry which is preliminary data.</text>
</comment>
<organism evidence="2 3">
    <name type="scientific">Blattamonas nauphoetae</name>
    <dbReference type="NCBI Taxonomy" id="2049346"/>
    <lineage>
        <taxon>Eukaryota</taxon>
        <taxon>Metamonada</taxon>
        <taxon>Preaxostyla</taxon>
        <taxon>Oxymonadida</taxon>
        <taxon>Blattamonas</taxon>
    </lineage>
</organism>
<dbReference type="Proteomes" id="UP001281761">
    <property type="component" value="Unassembled WGS sequence"/>
</dbReference>
<feature type="compositionally biased region" description="Polar residues" evidence="1">
    <location>
        <begin position="304"/>
        <end position="314"/>
    </location>
</feature>
<dbReference type="EMBL" id="JARBJD010000161">
    <property type="protein sequence ID" value="KAK2949190.1"/>
    <property type="molecule type" value="Genomic_DNA"/>
</dbReference>
<sequence>MYLDSVPAPVAAPPHPSQFHIAVVQGKRILDQLTPPSSLSDSITRTSGVVCSSQVKRDGSAGYGGRAVSEAPNESAAHQKTVRQLADEAECRSSEWGWRADCPQSNPAGSGAERAKATPLQTTAKTQQICLLPFPAISRTVGTVDSIRSNCCPTRSKGDAVGDAGAGVSLQLRIVLIETAHLHQPLSVTQLRNPASTGTTSAAKHSSDPQQNHKFSVALSDLARRLVRQRCRHCPSLLPHYLWAPIGPSIIDTRMTHFDIRFLKPTEPTECTPLVLSHHVQRDQDLVTAPEDQEGSEGSYVARSPSTSGTTTNLRHLADWKDKTDEPQTKGREEFGAVLILDERVKEALPVELVKLREWDLRNASSSDHTNGDFLASNLTVSSNHTDNKAEYITNSQQPTSSSGRGGFGVIHCKLVDCHATTSSGSHRGGFSNHTSGITEFGSQNVNGCIIIDCSSSYIAGWFETGSWTDRSNCVDATINGLDITGCNASGHTGGLLLQFMNHATVTNVKLSNCRSPNRDLLTIHGVLNGGSMTALLRVAAGDQVFLSTVQFVSPQQRTPSLIEGVIVSSSFSNCYCSSTGLGEWVFVEGYTFASLIVPSSWSITPQLSNPSDVSNLVETDMIESADFNNRTASLLLNLAMGMQPV</sequence>
<feature type="region of interest" description="Disordered" evidence="1">
    <location>
        <begin position="188"/>
        <end position="213"/>
    </location>
</feature>
<evidence type="ECO:0000313" key="2">
    <source>
        <dbReference type="EMBL" id="KAK2949190.1"/>
    </source>
</evidence>
<name>A0ABQ9XCY2_9EUKA</name>
<feature type="compositionally biased region" description="Basic and acidic residues" evidence="1">
    <location>
        <begin position="316"/>
        <end position="329"/>
    </location>
</feature>
<evidence type="ECO:0000313" key="3">
    <source>
        <dbReference type="Proteomes" id="UP001281761"/>
    </source>
</evidence>